<gene>
    <name evidence="1" type="ORF">J512_1375</name>
</gene>
<dbReference type="PATRIC" id="fig|1310613.3.peg.1320"/>
<dbReference type="Gene3D" id="1.10.1200.10">
    <property type="entry name" value="ACP-like"/>
    <property type="match status" value="1"/>
</dbReference>
<reference evidence="1 2" key="1">
    <citation type="submission" date="2014-02" db="EMBL/GenBank/DDBJ databases">
        <title>Comparative genomics and transcriptomics to identify genetic mechanisms underlying the emergence of carbapenem resistant Acinetobacter baumannii (CRAb).</title>
        <authorList>
            <person name="Harris A.D."/>
            <person name="Johnson K.J."/>
            <person name="George J."/>
            <person name="Shefchek K."/>
            <person name="Daugherty S.C."/>
            <person name="Parankush S."/>
            <person name="Sadzewicz L."/>
            <person name="Tallon L."/>
            <person name="Sengamalay N."/>
            <person name="Hazen T.H."/>
            <person name="Rasko D.A."/>
        </authorList>
    </citation>
    <scope>NUCLEOTIDE SEQUENCE [LARGE SCALE GENOMIC DNA]</scope>
    <source>
        <strain evidence="1 2">1295743</strain>
    </source>
</reference>
<dbReference type="Proteomes" id="UP000020595">
    <property type="component" value="Unassembled WGS sequence"/>
</dbReference>
<dbReference type="EMBL" id="JEWH01000012">
    <property type="protein sequence ID" value="EXB06414.1"/>
    <property type="molecule type" value="Genomic_DNA"/>
</dbReference>
<proteinExistence type="predicted"/>
<dbReference type="RefSeq" id="WP_032050968.1">
    <property type="nucleotide sequence ID" value="NZ_JEWH01000012.1"/>
</dbReference>
<comment type="caution">
    <text evidence="1">The sequence shown here is derived from an EMBL/GenBank/DDBJ whole genome shotgun (WGS) entry which is preliminary data.</text>
</comment>
<name>A0A009INS6_ACIB9</name>
<evidence type="ECO:0000313" key="1">
    <source>
        <dbReference type="EMBL" id="EXB06414.1"/>
    </source>
</evidence>
<protein>
    <submittedName>
        <fullName evidence="1">Phosphopantetheine attachment site family protein</fullName>
    </submittedName>
</protein>
<evidence type="ECO:0000313" key="2">
    <source>
        <dbReference type="Proteomes" id="UP000020595"/>
    </source>
</evidence>
<dbReference type="InterPro" id="IPR036736">
    <property type="entry name" value="ACP-like_sf"/>
</dbReference>
<organism evidence="1 2">
    <name type="scientific">Acinetobacter baumannii (strain 1295743)</name>
    <dbReference type="NCBI Taxonomy" id="1310613"/>
    <lineage>
        <taxon>Bacteria</taxon>
        <taxon>Pseudomonadati</taxon>
        <taxon>Pseudomonadota</taxon>
        <taxon>Gammaproteobacteria</taxon>
        <taxon>Moraxellales</taxon>
        <taxon>Moraxellaceae</taxon>
        <taxon>Acinetobacter</taxon>
        <taxon>Acinetobacter calcoaceticus/baumannii complex</taxon>
    </lineage>
</organism>
<dbReference type="AlphaFoldDB" id="A0A009INS6"/>
<accession>A0A009INS6</accession>
<sequence>MFYPLPRKIQLAASTSNWPIESTQSILLLLGLDDLEKISDWAHQPLADHLEMLSKRAQALEIPVMMIQSSQLQQAMLQLGQHLSSNTQAQVIMAGNLSPLFKQVMQLVLSITDYVAVVNDAILASSLEQHIQWIEKISFDHIQHINTQTLMRLWSLSAPSSQVLSDKGILLAVAEQVGRHPMEIHPEIDLRNYGLDASGVNYLVELWRANGAGLTVDELMQTPTLQHIMQLLKR</sequence>